<evidence type="ECO:0000313" key="2">
    <source>
        <dbReference type="Proteomes" id="UP001163603"/>
    </source>
</evidence>
<dbReference type="Proteomes" id="UP001163603">
    <property type="component" value="Chromosome 10"/>
</dbReference>
<protein>
    <submittedName>
        <fullName evidence="1">Uncharacterized protein</fullName>
    </submittedName>
</protein>
<reference evidence="2" key="1">
    <citation type="journal article" date="2023" name="G3 (Bethesda)">
        <title>Genome assembly and association tests identify interacting loci associated with vigor, precocity, and sex in interspecific pistachio rootstocks.</title>
        <authorList>
            <person name="Palmer W."/>
            <person name="Jacygrad E."/>
            <person name="Sagayaradj S."/>
            <person name="Cavanaugh K."/>
            <person name="Han R."/>
            <person name="Bertier L."/>
            <person name="Beede B."/>
            <person name="Kafkas S."/>
            <person name="Golino D."/>
            <person name="Preece J."/>
            <person name="Michelmore R."/>
        </authorList>
    </citation>
    <scope>NUCLEOTIDE SEQUENCE [LARGE SCALE GENOMIC DNA]</scope>
</reference>
<evidence type="ECO:0000313" key="1">
    <source>
        <dbReference type="EMBL" id="KAJ0025241.1"/>
    </source>
</evidence>
<keyword evidence="2" id="KW-1185">Reference proteome</keyword>
<sequence>MIQPTIASWLSAWSSGKKLSHNLPTMISVLLKVTTKLFNYEVYIKFLELLIQVLAKSEYWI</sequence>
<gene>
    <name evidence="1" type="ORF">Pint_09269</name>
</gene>
<organism evidence="1 2">
    <name type="scientific">Pistacia integerrima</name>
    <dbReference type="NCBI Taxonomy" id="434235"/>
    <lineage>
        <taxon>Eukaryota</taxon>
        <taxon>Viridiplantae</taxon>
        <taxon>Streptophyta</taxon>
        <taxon>Embryophyta</taxon>
        <taxon>Tracheophyta</taxon>
        <taxon>Spermatophyta</taxon>
        <taxon>Magnoliopsida</taxon>
        <taxon>eudicotyledons</taxon>
        <taxon>Gunneridae</taxon>
        <taxon>Pentapetalae</taxon>
        <taxon>rosids</taxon>
        <taxon>malvids</taxon>
        <taxon>Sapindales</taxon>
        <taxon>Anacardiaceae</taxon>
        <taxon>Pistacia</taxon>
    </lineage>
</organism>
<proteinExistence type="predicted"/>
<name>A0ACC0XUV3_9ROSI</name>
<dbReference type="EMBL" id="CM047745">
    <property type="protein sequence ID" value="KAJ0025241.1"/>
    <property type="molecule type" value="Genomic_DNA"/>
</dbReference>
<accession>A0ACC0XUV3</accession>
<comment type="caution">
    <text evidence="1">The sequence shown here is derived from an EMBL/GenBank/DDBJ whole genome shotgun (WGS) entry which is preliminary data.</text>
</comment>